<keyword evidence="7" id="KW-0687">Ribonucleoprotein</keyword>
<comment type="similarity">
    <text evidence="7">Belongs to the GAR1 family.</text>
</comment>
<evidence type="ECO:0000256" key="1">
    <source>
        <dbReference type="ARBA" id="ARBA00009801"/>
    </source>
</evidence>
<dbReference type="GO" id="GO:0006364">
    <property type="term" value="P:rRNA processing"/>
    <property type="evidence" value="ECO:0007669"/>
    <property type="project" value="UniProtKB-KW"/>
</dbReference>
<dbReference type="EMBL" id="JANBUO010000156">
    <property type="protein sequence ID" value="KAJ2806833.1"/>
    <property type="molecule type" value="Genomic_DNA"/>
</dbReference>
<evidence type="ECO:0000313" key="9">
    <source>
        <dbReference type="EMBL" id="KAJ2806833.1"/>
    </source>
</evidence>
<dbReference type="InterPro" id="IPR009000">
    <property type="entry name" value="Transl_B-barrel_sf"/>
</dbReference>
<keyword evidence="6 7" id="KW-0539">Nucleus</keyword>
<organism evidence="9 10">
    <name type="scientific">Coemansia guatemalensis</name>
    <dbReference type="NCBI Taxonomy" id="2761395"/>
    <lineage>
        <taxon>Eukaryota</taxon>
        <taxon>Fungi</taxon>
        <taxon>Fungi incertae sedis</taxon>
        <taxon>Zoopagomycota</taxon>
        <taxon>Kickxellomycotina</taxon>
        <taxon>Kickxellomycetes</taxon>
        <taxon>Kickxellales</taxon>
        <taxon>Kickxellaceae</taxon>
        <taxon>Coemansia</taxon>
    </lineage>
</organism>
<name>A0A9W8I1R5_9FUNG</name>
<feature type="region of interest" description="Disordered" evidence="8">
    <location>
        <begin position="56"/>
        <end position="113"/>
    </location>
</feature>
<evidence type="ECO:0000256" key="7">
    <source>
        <dbReference type="RuleBase" id="RU364004"/>
    </source>
</evidence>
<comment type="similarity">
    <text evidence="1">Belongs to the NAF1 family.</text>
</comment>
<dbReference type="PANTHER" id="PTHR31633:SF1">
    <property type="entry name" value="H_ACA RIBONUCLEOPROTEIN COMPLEX NON-CORE SUBUNIT NAF1"/>
    <property type="match status" value="1"/>
</dbReference>
<proteinExistence type="inferred from homology"/>
<feature type="compositionally biased region" description="Low complexity" evidence="8">
    <location>
        <begin position="90"/>
        <end position="99"/>
    </location>
</feature>
<comment type="caution">
    <text evidence="9">The sequence shown here is derived from an EMBL/GenBank/DDBJ whole genome shotgun (WGS) entry which is preliminary data.</text>
</comment>
<dbReference type="AlphaFoldDB" id="A0A9W8I1R5"/>
<dbReference type="OrthoDB" id="21550at2759"/>
<comment type="function">
    <text evidence="7">Required for ribosome biogenesis. Part of a complex which catalyzes pseudouridylation of rRNA. This involves the isomerization of uridine such that the ribose is subsequently attached to C5, instead of the normal N1. Pseudouridine ("psi") residues may serve to stabilize the conformation of rRNAs.</text>
</comment>
<feature type="compositionally biased region" description="Basic and acidic residues" evidence="8">
    <location>
        <begin position="77"/>
        <end position="89"/>
    </location>
</feature>
<accession>A0A9W8I1R5</accession>
<evidence type="ECO:0000256" key="5">
    <source>
        <dbReference type="ARBA" id="ARBA00022884"/>
    </source>
</evidence>
<dbReference type="PANTHER" id="PTHR31633">
    <property type="entry name" value="H/ACA RIBONUCLEOPROTEIN COMPLEX NON-CORE SUBUNIT NAF1"/>
    <property type="match status" value="1"/>
</dbReference>
<dbReference type="InterPro" id="IPR040309">
    <property type="entry name" value="Naf1"/>
</dbReference>
<evidence type="ECO:0000256" key="6">
    <source>
        <dbReference type="ARBA" id="ARBA00023242"/>
    </source>
</evidence>
<dbReference type="InterPro" id="IPR038664">
    <property type="entry name" value="Gar1/Naf1_Cbf5-bd_sf"/>
</dbReference>
<comment type="subunit">
    <text evidence="7">Component of the small nucleolar ribonucleoprotein particles containing H/ACA-type snoRNAs (H/ACA snoRNPs).</text>
</comment>
<dbReference type="GO" id="GO:0003723">
    <property type="term" value="F:RNA binding"/>
    <property type="evidence" value="ECO:0007669"/>
    <property type="project" value="UniProtKB-KW"/>
</dbReference>
<evidence type="ECO:0000256" key="3">
    <source>
        <dbReference type="ARBA" id="ARBA00022552"/>
    </source>
</evidence>
<dbReference type="Proteomes" id="UP001140094">
    <property type="component" value="Unassembled WGS sequence"/>
</dbReference>
<feature type="region of interest" description="Disordered" evidence="8">
    <location>
        <begin position="267"/>
        <end position="332"/>
    </location>
</feature>
<evidence type="ECO:0000256" key="8">
    <source>
        <dbReference type="SAM" id="MobiDB-lite"/>
    </source>
</evidence>
<evidence type="ECO:0000313" key="10">
    <source>
        <dbReference type="Proteomes" id="UP001140094"/>
    </source>
</evidence>
<gene>
    <name evidence="9" type="ORF">H4R20_001539</name>
</gene>
<keyword evidence="3 7" id="KW-0698">rRNA processing</keyword>
<evidence type="ECO:0000256" key="2">
    <source>
        <dbReference type="ARBA" id="ARBA00022517"/>
    </source>
</evidence>
<keyword evidence="4" id="KW-0597">Phosphoprotein</keyword>
<dbReference type="GO" id="GO:0001522">
    <property type="term" value="P:pseudouridine synthesis"/>
    <property type="evidence" value="ECO:0007669"/>
    <property type="project" value="InterPro"/>
</dbReference>
<sequence length="348" mass="37473">MDGETLHTANDNSGHAVSSLVGEAERDTTGANVAKLFQTLKDANAFVDSEETIEAGIAQPPKKSTELHTAEAPEITKTGDRSDNARQSDAESSASTSSDLEVDTDSEADSDGQSDIMQMIADDDEDDDLAPGTATTLVTRHELLNPPVPELTITQLPDTAQLCALGAIHSIVGSSVTIEAHISGEMHVLDTESLVAFDNRKVLGMISDVFGPVARPMYAVRFNSAEEIDVSICTIGRPVFYAPGWARMLATDKLRFKGTDASNEYDEEVGSDAMEFSDDEAEQAFKKQRKKGRAKRNAAPRDEIPAPVQSNRPAEVGEAQPTNAFPAAPVNGRKLQSYEDMYDADYGF</sequence>
<comment type="subcellular location">
    <subcellularLocation>
        <location evidence="7">Nucleus</location>
        <location evidence="7">Nucleolus</location>
    </subcellularLocation>
</comment>
<keyword evidence="5 7" id="KW-0694">RNA-binding</keyword>
<dbReference type="Gene3D" id="2.40.10.230">
    <property type="entry name" value="Probable tRNA pseudouridine synthase domain"/>
    <property type="match status" value="1"/>
</dbReference>
<keyword evidence="2 7" id="KW-0690">Ribosome biogenesis</keyword>
<dbReference type="GO" id="GO:0005732">
    <property type="term" value="C:sno(s)RNA-containing ribonucleoprotein complex"/>
    <property type="evidence" value="ECO:0007669"/>
    <property type="project" value="InterPro"/>
</dbReference>
<feature type="compositionally biased region" description="Basic residues" evidence="8">
    <location>
        <begin position="286"/>
        <end position="298"/>
    </location>
</feature>
<dbReference type="Pfam" id="PF04410">
    <property type="entry name" value="Gar1"/>
    <property type="match status" value="1"/>
</dbReference>
<dbReference type="InterPro" id="IPR007504">
    <property type="entry name" value="H/ACA_rnp_Gar1/Naf1"/>
</dbReference>
<feature type="compositionally biased region" description="Polar residues" evidence="8">
    <location>
        <begin position="7"/>
        <end position="16"/>
    </location>
</feature>
<dbReference type="GO" id="GO:0005730">
    <property type="term" value="C:nucleolus"/>
    <property type="evidence" value="ECO:0007669"/>
    <property type="project" value="UniProtKB-SubCell"/>
</dbReference>
<protein>
    <recommendedName>
        <fullName evidence="7">H/ACA ribonucleoprotein complex subunit</fullName>
    </recommendedName>
</protein>
<feature type="compositionally biased region" description="Acidic residues" evidence="8">
    <location>
        <begin position="100"/>
        <end position="112"/>
    </location>
</feature>
<feature type="compositionally biased region" description="Acidic residues" evidence="8">
    <location>
        <begin position="267"/>
        <end position="282"/>
    </location>
</feature>
<evidence type="ECO:0000256" key="4">
    <source>
        <dbReference type="ARBA" id="ARBA00022553"/>
    </source>
</evidence>
<reference evidence="9" key="1">
    <citation type="submission" date="2022-07" db="EMBL/GenBank/DDBJ databases">
        <title>Phylogenomic reconstructions and comparative analyses of Kickxellomycotina fungi.</title>
        <authorList>
            <person name="Reynolds N.K."/>
            <person name="Stajich J.E."/>
            <person name="Barry K."/>
            <person name="Grigoriev I.V."/>
            <person name="Crous P."/>
            <person name="Smith M.E."/>
        </authorList>
    </citation>
    <scope>NUCLEOTIDE SEQUENCE</scope>
    <source>
        <strain evidence="9">NRRL 1565</strain>
    </source>
</reference>
<keyword evidence="10" id="KW-1185">Reference proteome</keyword>
<feature type="region of interest" description="Disordered" evidence="8">
    <location>
        <begin position="1"/>
        <end position="28"/>
    </location>
</feature>
<dbReference type="SUPFAM" id="SSF50447">
    <property type="entry name" value="Translation proteins"/>
    <property type="match status" value="1"/>
</dbReference>
<dbReference type="GO" id="GO:0000493">
    <property type="term" value="P:box H/ACA snoRNP assembly"/>
    <property type="evidence" value="ECO:0007669"/>
    <property type="project" value="InterPro"/>
</dbReference>